<dbReference type="Proteomes" id="UP000887159">
    <property type="component" value="Unassembled WGS sequence"/>
</dbReference>
<dbReference type="AlphaFoldDB" id="A0A8X7BL17"/>
<sequence>MFDGLVACAVDRWRHDSGARRVWFFCTARVTNEGRKVRSGCLGSERKRVLYRSRQNDRLHVMLVQVHIDITPPHASYWRGPNNRSLWSFLNAPVPDDPSEHLDSLSQTSPFLLLKKPVNVLQGVSPLSRTGPVNGYTTGLCLAFYDYTPANIEDQNPNNGQ</sequence>
<accession>A0A8X7BL17</accession>
<organism evidence="1 2">
    <name type="scientific">Trichonephila clavipes</name>
    <name type="common">Golden silk orbweaver</name>
    <name type="synonym">Nephila clavipes</name>
    <dbReference type="NCBI Taxonomy" id="2585209"/>
    <lineage>
        <taxon>Eukaryota</taxon>
        <taxon>Metazoa</taxon>
        <taxon>Ecdysozoa</taxon>
        <taxon>Arthropoda</taxon>
        <taxon>Chelicerata</taxon>
        <taxon>Arachnida</taxon>
        <taxon>Araneae</taxon>
        <taxon>Araneomorphae</taxon>
        <taxon>Entelegynae</taxon>
        <taxon>Araneoidea</taxon>
        <taxon>Nephilidae</taxon>
        <taxon>Trichonephila</taxon>
    </lineage>
</organism>
<comment type="caution">
    <text evidence="1">The sequence shown here is derived from an EMBL/GenBank/DDBJ whole genome shotgun (WGS) entry which is preliminary data.</text>
</comment>
<dbReference type="EMBL" id="BMAU01021430">
    <property type="protein sequence ID" value="GFY35088.1"/>
    <property type="molecule type" value="Genomic_DNA"/>
</dbReference>
<evidence type="ECO:0000313" key="2">
    <source>
        <dbReference type="Proteomes" id="UP000887159"/>
    </source>
</evidence>
<keyword evidence="2" id="KW-1185">Reference proteome</keyword>
<gene>
    <name evidence="1" type="ORF">TNCV_5044631</name>
</gene>
<name>A0A8X7BL17_TRICX</name>
<proteinExistence type="predicted"/>
<protein>
    <submittedName>
        <fullName evidence="1">Uncharacterized protein</fullName>
    </submittedName>
</protein>
<reference evidence="1" key="1">
    <citation type="submission" date="2020-08" db="EMBL/GenBank/DDBJ databases">
        <title>Multicomponent nature underlies the extraordinary mechanical properties of spider dragline silk.</title>
        <authorList>
            <person name="Kono N."/>
            <person name="Nakamura H."/>
            <person name="Mori M."/>
            <person name="Yoshida Y."/>
            <person name="Ohtoshi R."/>
            <person name="Malay A.D."/>
            <person name="Moran D.A.P."/>
            <person name="Tomita M."/>
            <person name="Numata K."/>
            <person name="Arakawa K."/>
        </authorList>
    </citation>
    <scope>NUCLEOTIDE SEQUENCE</scope>
</reference>
<evidence type="ECO:0000313" key="1">
    <source>
        <dbReference type="EMBL" id="GFY35088.1"/>
    </source>
</evidence>